<dbReference type="InterPro" id="IPR011701">
    <property type="entry name" value="MFS"/>
</dbReference>
<evidence type="ECO:0000259" key="6">
    <source>
        <dbReference type="PROSITE" id="PS50850"/>
    </source>
</evidence>
<feature type="transmembrane region" description="Helical" evidence="5">
    <location>
        <begin position="290"/>
        <end position="307"/>
    </location>
</feature>
<evidence type="ECO:0000256" key="1">
    <source>
        <dbReference type="ARBA" id="ARBA00004141"/>
    </source>
</evidence>
<sequence>MNATPLPIDLQRAAKLAILVSALGYFVDIYDMVIFSVVRTASLEAIGVPAAERMSVGVRLLNMQMVGMLAGGILWGVLGDRRGRLSVLFGSIFLYSAANFANAFVQTVEQYALLRVLAGIGLAGELGAGITLVSELMSKEHRGYGTTLVATNGVMGAIAAALVGSRLDWRTAYLIGGCMGFALLCLRLTVHEPRLFTALKEQAVSRGNFLRLLKPGPSARRYVSVVLVGVPIWFVIGVLITFAPEFGKALGMKEVPQVAHAVLVGNVGTVLGDVGSGLFSQFTRSRKKSVALFLVLGALGTAALFTVGSGSLWAFYLCCGVLGFSAGYMAVLVTIAAEQFGTNLRATAATTVPNFIRGSTVLLTSGLQLATPTLGLKGAALCVGGLALLVAFVALRGIDETFGRDLDFVER</sequence>
<feature type="transmembrane region" description="Helical" evidence="5">
    <location>
        <begin position="85"/>
        <end position="105"/>
    </location>
</feature>
<feature type="transmembrane region" description="Helical" evidence="5">
    <location>
        <begin position="313"/>
        <end position="337"/>
    </location>
</feature>
<dbReference type="SUPFAM" id="SSF103473">
    <property type="entry name" value="MFS general substrate transporter"/>
    <property type="match status" value="1"/>
</dbReference>
<comment type="subcellular location">
    <subcellularLocation>
        <location evidence="1">Membrane</location>
        <topology evidence="1">Multi-pass membrane protein</topology>
    </subcellularLocation>
</comment>
<feature type="transmembrane region" description="Helical" evidence="5">
    <location>
        <begin position="258"/>
        <end position="278"/>
    </location>
</feature>
<gene>
    <name evidence="7" type="ORF">HG543_25260</name>
</gene>
<comment type="caution">
    <text evidence="7">The sequence shown here is derived from an EMBL/GenBank/DDBJ whole genome shotgun (WGS) entry which is preliminary data.</text>
</comment>
<feature type="transmembrane region" description="Helical" evidence="5">
    <location>
        <begin position="145"/>
        <end position="165"/>
    </location>
</feature>
<keyword evidence="8" id="KW-1185">Reference proteome</keyword>
<feature type="transmembrane region" description="Helical" evidence="5">
    <location>
        <begin position="222"/>
        <end position="243"/>
    </location>
</feature>
<proteinExistence type="predicted"/>
<evidence type="ECO:0000313" key="7">
    <source>
        <dbReference type="EMBL" id="NMO18141.1"/>
    </source>
</evidence>
<evidence type="ECO:0000256" key="3">
    <source>
        <dbReference type="ARBA" id="ARBA00022989"/>
    </source>
</evidence>
<dbReference type="EMBL" id="JABBJJ010000125">
    <property type="protein sequence ID" value="NMO18141.1"/>
    <property type="molecule type" value="Genomic_DNA"/>
</dbReference>
<keyword evidence="2 5" id="KW-0812">Transmembrane</keyword>
<evidence type="ECO:0000256" key="5">
    <source>
        <dbReference type="SAM" id="Phobius"/>
    </source>
</evidence>
<dbReference type="GO" id="GO:0046943">
    <property type="term" value="F:carboxylic acid transmembrane transporter activity"/>
    <property type="evidence" value="ECO:0007669"/>
    <property type="project" value="TreeGrafter"/>
</dbReference>
<dbReference type="Pfam" id="PF07690">
    <property type="entry name" value="MFS_1"/>
    <property type="match status" value="1"/>
</dbReference>
<dbReference type="PANTHER" id="PTHR23508:SF10">
    <property type="entry name" value="CARBOXYLIC ACID TRANSPORTER PROTEIN HOMOLOG"/>
    <property type="match status" value="1"/>
</dbReference>
<dbReference type="GO" id="GO:0005886">
    <property type="term" value="C:plasma membrane"/>
    <property type="evidence" value="ECO:0007669"/>
    <property type="project" value="TreeGrafter"/>
</dbReference>
<dbReference type="PROSITE" id="PS50850">
    <property type="entry name" value="MFS"/>
    <property type="match status" value="1"/>
</dbReference>
<dbReference type="InterPro" id="IPR036259">
    <property type="entry name" value="MFS_trans_sf"/>
</dbReference>
<feature type="transmembrane region" description="Helical" evidence="5">
    <location>
        <begin position="16"/>
        <end position="38"/>
    </location>
</feature>
<dbReference type="AlphaFoldDB" id="A0A848LK92"/>
<feature type="transmembrane region" description="Helical" evidence="5">
    <location>
        <begin position="58"/>
        <end position="78"/>
    </location>
</feature>
<dbReference type="RefSeq" id="WP_169347415.1">
    <property type="nucleotide sequence ID" value="NZ_JABBJJ010000125.1"/>
</dbReference>
<accession>A0A848LK92</accession>
<dbReference type="PANTHER" id="PTHR23508">
    <property type="entry name" value="CARBOXYLIC ACID TRANSPORTER PROTEIN HOMOLOG"/>
    <property type="match status" value="1"/>
</dbReference>
<evidence type="ECO:0000256" key="2">
    <source>
        <dbReference type="ARBA" id="ARBA00022692"/>
    </source>
</evidence>
<feature type="transmembrane region" description="Helical" evidence="5">
    <location>
        <begin position="378"/>
        <end position="398"/>
    </location>
</feature>
<name>A0A848LK92_9BACT</name>
<keyword evidence="3 5" id="KW-1133">Transmembrane helix</keyword>
<dbReference type="InterPro" id="IPR020846">
    <property type="entry name" value="MFS_dom"/>
</dbReference>
<feature type="transmembrane region" description="Helical" evidence="5">
    <location>
        <begin position="111"/>
        <end position="133"/>
    </location>
</feature>
<organism evidence="7 8">
    <name type="scientific">Pyxidicoccus fallax</name>
    <dbReference type="NCBI Taxonomy" id="394095"/>
    <lineage>
        <taxon>Bacteria</taxon>
        <taxon>Pseudomonadati</taxon>
        <taxon>Myxococcota</taxon>
        <taxon>Myxococcia</taxon>
        <taxon>Myxococcales</taxon>
        <taxon>Cystobacterineae</taxon>
        <taxon>Myxococcaceae</taxon>
        <taxon>Pyxidicoccus</taxon>
    </lineage>
</organism>
<feature type="domain" description="Major facilitator superfamily (MFS) profile" evidence="6">
    <location>
        <begin position="17"/>
        <end position="402"/>
    </location>
</feature>
<dbReference type="Proteomes" id="UP000518300">
    <property type="component" value="Unassembled WGS sequence"/>
</dbReference>
<reference evidence="7 8" key="1">
    <citation type="submission" date="2020-04" db="EMBL/GenBank/DDBJ databases">
        <title>Draft genome of Pyxidicoccus fallax type strain.</title>
        <authorList>
            <person name="Whitworth D.E."/>
        </authorList>
    </citation>
    <scope>NUCLEOTIDE SEQUENCE [LARGE SCALE GENOMIC DNA]</scope>
    <source>
        <strain evidence="7 8">DSM 14698</strain>
    </source>
</reference>
<feature type="transmembrane region" description="Helical" evidence="5">
    <location>
        <begin position="171"/>
        <end position="190"/>
    </location>
</feature>
<dbReference type="Gene3D" id="1.20.1250.20">
    <property type="entry name" value="MFS general substrate transporter like domains"/>
    <property type="match status" value="2"/>
</dbReference>
<protein>
    <submittedName>
        <fullName evidence="7">MFS transporter</fullName>
    </submittedName>
</protein>
<dbReference type="CDD" id="cd17316">
    <property type="entry name" value="MFS_SV2_like"/>
    <property type="match status" value="1"/>
</dbReference>
<keyword evidence="4 5" id="KW-0472">Membrane</keyword>
<evidence type="ECO:0000256" key="4">
    <source>
        <dbReference type="ARBA" id="ARBA00023136"/>
    </source>
</evidence>
<evidence type="ECO:0000313" key="8">
    <source>
        <dbReference type="Proteomes" id="UP000518300"/>
    </source>
</evidence>